<dbReference type="Gene3D" id="3.30.470.20">
    <property type="entry name" value="ATP-grasp fold, B domain"/>
    <property type="match status" value="1"/>
</dbReference>
<dbReference type="PANTHER" id="PTHR21015:SF22">
    <property type="entry name" value="GLYCOSYLTRANSFERASE"/>
    <property type="match status" value="1"/>
</dbReference>
<gene>
    <name evidence="5" type="ORF">SAMN04488502_108109</name>
</gene>
<feature type="binding site" evidence="2">
    <location>
        <position position="262"/>
    </location>
    <ligand>
        <name>substrate</name>
    </ligand>
</feature>
<dbReference type="AlphaFoldDB" id="A0A1G9WW14"/>
<dbReference type="InterPro" id="IPR007235">
    <property type="entry name" value="Glyco_trans_28_C"/>
</dbReference>
<feature type="binding site" evidence="2">
    <location>
        <position position="160"/>
    </location>
    <ligand>
        <name>substrate</name>
    </ligand>
</feature>
<keyword evidence="5" id="KW-0378">Hydrolase</keyword>
<feature type="domain" description="PylC N-terminal" evidence="4">
    <location>
        <begin position="355"/>
        <end position="452"/>
    </location>
</feature>
<dbReference type="EMBL" id="FNHB01000008">
    <property type="protein sequence ID" value="SDM88784.1"/>
    <property type="molecule type" value="Genomic_DNA"/>
</dbReference>
<dbReference type="NCBIfam" id="TIGR03590">
    <property type="entry name" value="PseG"/>
    <property type="match status" value="1"/>
</dbReference>
<reference evidence="5 6" key="1">
    <citation type="submission" date="2016-10" db="EMBL/GenBank/DDBJ databases">
        <authorList>
            <person name="de Groot N.N."/>
        </authorList>
    </citation>
    <scope>NUCLEOTIDE SEQUENCE [LARGE SCALE GENOMIC DNA]</scope>
    <source>
        <strain evidence="5 6">DSM 1736</strain>
    </source>
</reference>
<name>A0A1G9WW14_9FIRM</name>
<evidence type="ECO:0000259" key="4">
    <source>
        <dbReference type="Pfam" id="PF21360"/>
    </source>
</evidence>
<feature type="domain" description="Glycosyl transferase family 28 C-terminal" evidence="3">
    <location>
        <begin position="182"/>
        <end position="327"/>
    </location>
</feature>
<dbReference type="InterPro" id="IPR020023">
    <property type="entry name" value="PseG"/>
</dbReference>
<dbReference type="Gene3D" id="3.40.50.11190">
    <property type="match status" value="1"/>
</dbReference>
<dbReference type="InterPro" id="IPR048764">
    <property type="entry name" value="PylC_N"/>
</dbReference>
<sequence length="669" mass="74193">MQIAIRTDSSVQIGTGHMMRCLTLAESLRAAGNKIVFICRNLPGNVAGLAKLRGFPVFLLEIADTNPPFFSDAIVTKQVLNSMPVPVDWLIADHYRLDACWESTIRPCVGKVMVIDDLANRRHTCDLLLDANYGQALDRYSNLTSSATKLLLGPEYALLREEFSLVAGRIRTAEEVRRVQIFFGGSDPTNETGKILKALAGWEDRRFRVEVIVGAANPNKEEIRRLCLSLPEVELFCQVSNMAERMNLADLAIGAGGTALWERCYLGLPSIVISVADNQVEASRALERAGAICYLGKHSEVDCRMIRASIKQFIAVPRLLAEMSHKARVIVPHNGTEKVVDILMQMGCAGKQGNILVSSAARKIPLLQAVRQAMDKLCGNGKVIAADCDAKCSAKYFADDFWQMPLLSAITNQKLLAGLQCRDVRYIIPTRDGELLFWSERKAWLHSHGIAVMAAGVEPTAGSLDKLAFYEHCRALDIPAIETRLKPDGLNADWYVVKERYGAGSRQLGLKLSQREAEVWARKMEQPVFQPFVSGKEYSVDAYVDQSGRVKGAVCRTRDVVVNGESQVTTTVNDAVLGKKCTEYIEQLGLYGHVVLQVLVDGTNKIVVIECNARFGGASTLSIAAGLDSLYWFLLESRGEDLRQYPFKCREKELRQVRYPQDLVMEVDE</sequence>
<keyword evidence="6" id="KW-1185">Reference proteome</keyword>
<dbReference type="RefSeq" id="WP_092074329.1">
    <property type="nucleotide sequence ID" value="NZ_FNHB01000008.1"/>
</dbReference>
<dbReference type="Gene3D" id="3.30.1490.20">
    <property type="entry name" value="ATP-grasp fold, A domain"/>
    <property type="match status" value="1"/>
</dbReference>
<organism evidence="5 6">
    <name type="scientific">Dendrosporobacter quercicolus</name>
    <dbReference type="NCBI Taxonomy" id="146817"/>
    <lineage>
        <taxon>Bacteria</taxon>
        <taxon>Bacillati</taxon>
        <taxon>Bacillota</taxon>
        <taxon>Negativicutes</taxon>
        <taxon>Selenomonadales</taxon>
        <taxon>Sporomusaceae</taxon>
        <taxon>Dendrosporobacter</taxon>
    </lineage>
</organism>
<dbReference type="Pfam" id="PF21360">
    <property type="entry name" value="PylC-like_N"/>
    <property type="match status" value="1"/>
</dbReference>
<dbReference type="GO" id="GO:0016787">
    <property type="term" value="F:hydrolase activity"/>
    <property type="evidence" value="ECO:0007669"/>
    <property type="project" value="UniProtKB-KW"/>
</dbReference>
<proteinExistence type="predicted"/>
<dbReference type="GO" id="GO:0016758">
    <property type="term" value="F:hexosyltransferase activity"/>
    <property type="evidence" value="ECO:0007669"/>
    <property type="project" value="InterPro"/>
</dbReference>
<dbReference type="PANTHER" id="PTHR21015">
    <property type="entry name" value="UDP-N-ACETYLGLUCOSAMINE--N-ACETYLMURAMYL-(PENTAPEPTIDE) PYROPHOSPHORYL-UNDECAPRENOL N-ACETYLGLUCOSAMINE TRANSFERASE 1"/>
    <property type="match status" value="1"/>
</dbReference>
<evidence type="ECO:0000313" key="5">
    <source>
        <dbReference type="EMBL" id="SDM88784.1"/>
    </source>
</evidence>
<dbReference type="GO" id="GO:0005524">
    <property type="term" value="F:ATP binding"/>
    <property type="evidence" value="ECO:0007669"/>
    <property type="project" value="InterPro"/>
</dbReference>
<dbReference type="OrthoDB" id="9805604at2"/>
<dbReference type="Gene3D" id="3.40.50.20">
    <property type="match status" value="1"/>
</dbReference>
<dbReference type="Gene3D" id="3.40.50.2000">
    <property type="entry name" value="Glycogen Phosphorylase B"/>
    <property type="match status" value="1"/>
</dbReference>
<dbReference type="SUPFAM" id="SSF56059">
    <property type="entry name" value="Glutathione synthetase ATP-binding domain-like"/>
    <property type="match status" value="1"/>
</dbReference>
<dbReference type="STRING" id="146817.SAMN04488502_108109"/>
<evidence type="ECO:0000256" key="1">
    <source>
        <dbReference type="PIRSR" id="PIRSR620023-1"/>
    </source>
</evidence>
<evidence type="ECO:0000259" key="3">
    <source>
        <dbReference type="Pfam" id="PF04101"/>
    </source>
</evidence>
<evidence type="ECO:0000256" key="2">
    <source>
        <dbReference type="PIRSR" id="PIRSR620023-2"/>
    </source>
</evidence>
<dbReference type="SUPFAM" id="SSF53756">
    <property type="entry name" value="UDP-Glycosyltransferase/glycogen phosphorylase"/>
    <property type="match status" value="1"/>
</dbReference>
<accession>A0A1G9WW14</accession>
<dbReference type="Pfam" id="PF15632">
    <property type="entry name" value="ATPgrasp_Ter"/>
    <property type="match status" value="1"/>
</dbReference>
<dbReference type="InterPro" id="IPR013815">
    <property type="entry name" value="ATP_grasp_subdomain_1"/>
</dbReference>
<feature type="active site" description="Proton acceptor" evidence="1">
    <location>
        <position position="17"/>
    </location>
</feature>
<protein>
    <submittedName>
        <fullName evidence="5">UDP-2,4-diacetamido-2,4,6-trideoxy-beta-L-altropyranose hydrolase</fullName>
    </submittedName>
</protein>
<dbReference type="Proteomes" id="UP000214880">
    <property type="component" value="Unassembled WGS sequence"/>
</dbReference>
<dbReference type="Pfam" id="PF04101">
    <property type="entry name" value="Glyco_tran_28_C"/>
    <property type="match status" value="1"/>
</dbReference>
<evidence type="ECO:0000313" key="6">
    <source>
        <dbReference type="Proteomes" id="UP000214880"/>
    </source>
</evidence>